<dbReference type="RefSeq" id="WP_103918475.1">
    <property type="nucleotide sequence ID" value="NZ_FMSV02000051.1"/>
</dbReference>
<dbReference type="Pfam" id="PF02518">
    <property type="entry name" value="HATPase_c"/>
    <property type="match status" value="1"/>
</dbReference>
<feature type="domain" description="HAMP" evidence="21">
    <location>
        <begin position="193"/>
        <end position="245"/>
    </location>
</feature>
<dbReference type="EMBL" id="FMSV02000051">
    <property type="protein sequence ID" value="SEH04406.1"/>
    <property type="molecule type" value="Genomic_DNA"/>
</dbReference>
<evidence type="ECO:0000256" key="4">
    <source>
        <dbReference type="ARBA" id="ARBA00022475"/>
    </source>
</evidence>
<dbReference type="SMART" id="SM00304">
    <property type="entry name" value="HAMP"/>
    <property type="match status" value="1"/>
</dbReference>
<dbReference type="InterPro" id="IPR005467">
    <property type="entry name" value="His_kinase_dom"/>
</dbReference>
<dbReference type="InterPro" id="IPR001610">
    <property type="entry name" value="PAC"/>
</dbReference>
<dbReference type="InterPro" id="IPR001789">
    <property type="entry name" value="Sig_transdc_resp-reg_receiver"/>
</dbReference>
<dbReference type="PRINTS" id="PR00344">
    <property type="entry name" value="BCTRLSENSOR"/>
</dbReference>
<dbReference type="SUPFAM" id="SSF52172">
    <property type="entry name" value="CheY-like"/>
    <property type="match status" value="1"/>
</dbReference>
<evidence type="ECO:0000256" key="13">
    <source>
        <dbReference type="ARBA" id="ARBA00023136"/>
    </source>
</evidence>
<dbReference type="SUPFAM" id="SSF55874">
    <property type="entry name" value="ATPase domain of HSP90 chaperone/DNA topoisomerase II/histidine kinase"/>
    <property type="match status" value="1"/>
</dbReference>
<dbReference type="Pfam" id="PF17203">
    <property type="entry name" value="sCache_3_2"/>
    <property type="match status" value="1"/>
</dbReference>
<evidence type="ECO:0000256" key="15">
    <source>
        <dbReference type="PROSITE-ProRule" id="PRU00169"/>
    </source>
</evidence>
<dbReference type="Gene3D" id="3.30.565.10">
    <property type="entry name" value="Histidine kinase-like ATPase, C-terminal domain"/>
    <property type="match status" value="1"/>
</dbReference>
<protein>
    <recommendedName>
        <fullName evidence="3">histidine kinase</fullName>
        <ecNumber evidence="3">2.7.13.3</ecNumber>
    </recommendedName>
</protein>
<dbReference type="PROSITE" id="PS50109">
    <property type="entry name" value="HIS_KIN"/>
    <property type="match status" value="1"/>
</dbReference>
<evidence type="ECO:0000313" key="23">
    <source>
        <dbReference type="Proteomes" id="UP000236724"/>
    </source>
</evidence>
<dbReference type="Gene3D" id="3.30.450.20">
    <property type="entry name" value="PAS domain"/>
    <property type="match status" value="2"/>
</dbReference>
<keyword evidence="7 17" id="KW-0812">Transmembrane</keyword>
<dbReference type="PANTHER" id="PTHR43047">
    <property type="entry name" value="TWO-COMPONENT HISTIDINE PROTEIN KINASE"/>
    <property type="match status" value="1"/>
</dbReference>
<dbReference type="InterPro" id="IPR011006">
    <property type="entry name" value="CheY-like_superfamily"/>
</dbReference>
<proteinExistence type="predicted"/>
<dbReference type="SUPFAM" id="SSF103190">
    <property type="entry name" value="Sensory domain-like"/>
    <property type="match status" value="1"/>
</dbReference>
<dbReference type="InterPro" id="IPR036097">
    <property type="entry name" value="HisK_dim/P_sf"/>
</dbReference>
<keyword evidence="13 17" id="KW-0472">Membrane</keyword>
<dbReference type="InterPro" id="IPR033463">
    <property type="entry name" value="sCache_3"/>
</dbReference>
<dbReference type="FunFam" id="3.30.565.10:FF:000010">
    <property type="entry name" value="Sensor histidine kinase RcsC"/>
    <property type="match status" value="1"/>
</dbReference>
<dbReference type="InterPro" id="IPR035965">
    <property type="entry name" value="PAS-like_dom_sf"/>
</dbReference>
<keyword evidence="16" id="KW-0175">Coiled coil</keyword>
<dbReference type="GO" id="GO:0005524">
    <property type="term" value="F:ATP binding"/>
    <property type="evidence" value="ECO:0007669"/>
    <property type="project" value="UniProtKB-KW"/>
</dbReference>
<dbReference type="InterPro" id="IPR036890">
    <property type="entry name" value="HATPase_C_sf"/>
</dbReference>
<dbReference type="SMART" id="SM00388">
    <property type="entry name" value="HisKA"/>
    <property type="match status" value="1"/>
</dbReference>
<dbReference type="Gene3D" id="6.10.340.10">
    <property type="match status" value="1"/>
</dbReference>
<evidence type="ECO:0000256" key="16">
    <source>
        <dbReference type="SAM" id="Coils"/>
    </source>
</evidence>
<dbReference type="PANTHER" id="PTHR43047:SF72">
    <property type="entry name" value="OSMOSENSING HISTIDINE PROTEIN KINASE SLN1"/>
    <property type="match status" value="1"/>
</dbReference>
<keyword evidence="8" id="KW-0547">Nucleotide-binding</keyword>
<dbReference type="InterPro" id="IPR003594">
    <property type="entry name" value="HATPase_dom"/>
</dbReference>
<keyword evidence="4" id="KW-1003">Cell membrane</keyword>
<evidence type="ECO:0000259" key="21">
    <source>
        <dbReference type="PROSITE" id="PS50885"/>
    </source>
</evidence>
<dbReference type="SUPFAM" id="SSF47384">
    <property type="entry name" value="Homodimeric domain of signal transducing histidine kinase"/>
    <property type="match status" value="1"/>
</dbReference>
<dbReference type="Proteomes" id="UP000236724">
    <property type="component" value="Unassembled WGS sequence"/>
</dbReference>
<dbReference type="SUPFAM" id="SSF158472">
    <property type="entry name" value="HAMP domain-like"/>
    <property type="match status" value="1"/>
</dbReference>
<reference evidence="22 23" key="1">
    <citation type="submission" date="2016-10" db="EMBL/GenBank/DDBJ databases">
        <authorList>
            <person name="de Groot N.N."/>
        </authorList>
    </citation>
    <scope>NUCLEOTIDE SEQUENCE [LARGE SCALE GENOMIC DNA]</scope>
    <source>
        <strain evidence="22">MBHS1</strain>
    </source>
</reference>
<gene>
    <name evidence="22" type="primary">luxQ_2</name>
    <name evidence="22" type="ORF">MBHS_00252</name>
</gene>
<feature type="transmembrane region" description="Helical" evidence="17">
    <location>
        <begin position="173"/>
        <end position="192"/>
    </location>
</feature>
<dbReference type="GO" id="GO:0005886">
    <property type="term" value="C:plasma membrane"/>
    <property type="evidence" value="ECO:0007669"/>
    <property type="project" value="UniProtKB-SubCell"/>
</dbReference>
<feature type="domain" description="Response regulatory" evidence="19">
    <location>
        <begin position="664"/>
        <end position="780"/>
    </location>
</feature>
<keyword evidence="6 22" id="KW-0808">Transferase</keyword>
<comment type="catalytic activity">
    <reaction evidence="1">
        <text>ATP + protein L-histidine = ADP + protein N-phospho-L-histidine.</text>
        <dbReference type="EC" id="2.7.13.3"/>
    </reaction>
</comment>
<feature type="coiled-coil region" evidence="16">
    <location>
        <begin position="386"/>
        <end position="413"/>
    </location>
</feature>
<keyword evidence="10" id="KW-0067">ATP-binding</keyword>
<dbReference type="SMART" id="SM00387">
    <property type="entry name" value="HATPase_c"/>
    <property type="match status" value="1"/>
</dbReference>
<keyword evidence="9 22" id="KW-0418">Kinase</keyword>
<sequence>MNKLWDFWTASIRRQLVLGVALVHALLMMLFIVDLVERQRGFLHQQSQQQALSLSSTLAANSLSWVLASDFIGLEEVVHALSGYPDLRYAMILDPQGKVLGHSQRTLAGKFVVDDISLSFLEKKPSVQILVNTARIIDVAAPILRDTQLVGWARISLGQEQSSQGLQAVSREGVLYALIAILTGTLFAYFMARGLTRGLYHLLDVAESTRAGKRDLRANTSRHDELGLLAQGFNRMLEALNTRERELHQLNQTLEQRVEQRTEELEKNRKRMEIALDAAEAGTFYWDISTNKVVWDKRSKKIFGIQDFDGTYATWASFVLVADLKACEQHLKAVLQDPDTEGLNLSYRIRRPDKIIRHINVSALIDRNADGSARLITGLHQDVTRQKYHEAELEQARQTAEQANQAKSRFLANMSHELRTPLNAILGFSQLMARSHDATNTQRTQLEVINHSGEHLLEMINDVLDLSKIEAGCVELEPEVFDLPRLLEDIGQMFTMRTESAGLRFALTLEPTLAHYVKADNGKLRQILINLLGNAVKFTREGGIALRARTLPETDDPDICLLQLEVQDSGSGILPEQQQQIFEPFIQAHRGDSDTKGTGLGLAISKSFIALMGGKIRLESQPGHGALFCVELPVTLADTTEVDTITEYHKSMVEGLEPGQTAWRILVVEDIVENRLLLTTLLREVGFNVREAQNGQEAVAQFQAWQPHFIWMDMRMPVMDGYEATRRIRTLQGGDSVKIAALTASAFKEQRIVILDAGCDDVVHKPFREQEIFATMAHYLGVVYRYEKVTEYTTPTSAAVAAPLSVEDFVQVSQATLESLQDACLDLNSDKIIEIAQNLQDLDMKLANRIQAMAEHYQYETLLALCEQVLADNHL</sequence>
<dbReference type="PROSITE" id="PS50110">
    <property type="entry name" value="RESPONSE_REGULATORY"/>
    <property type="match status" value="1"/>
</dbReference>
<evidence type="ECO:0000256" key="8">
    <source>
        <dbReference type="ARBA" id="ARBA00022741"/>
    </source>
</evidence>
<dbReference type="AlphaFoldDB" id="A0A1H6F5Q6"/>
<dbReference type="Gene3D" id="1.10.287.130">
    <property type="match status" value="1"/>
</dbReference>
<name>A0A1H6F5Q6_9GAMM</name>
<dbReference type="CDD" id="cd17546">
    <property type="entry name" value="REC_hyHK_CKI1_RcsC-like"/>
    <property type="match status" value="1"/>
</dbReference>
<dbReference type="Pfam" id="PF00512">
    <property type="entry name" value="HisKA"/>
    <property type="match status" value="1"/>
</dbReference>
<dbReference type="SUPFAM" id="SSF55785">
    <property type="entry name" value="PYP-like sensor domain (PAS domain)"/>
    <property type="match status" value="1"/>
</dbReference>
<dbReference type="EC" id="2.7.13.3" evidence="3"/>
<dbReference type="SMART" id="SM00086">
    <property type="entry name" value="PAC"/>
    <property type="match status" value="1"/>
</dbReference>
<dbReference type="Pfam" id="PF08447">
    <property type="entry name" value="PAS_3"/>
    <property type="match status" value="1"/>
</dbReference>
<dbReference type="InterPro" id="IPR003661">
    <property type="entry name" value="HisK_dim/P_dom"/>
</dbReference>
<dbReference type="InterPro" id="IPR003660">
    <property type="entry name" value="HAMP_dom"/>
</dbReference>
<evidence type="ECO:0000256" key="12">
    <source>
        <dbReference type="ARBA" id="ARBA00023012"/>
    </source>
</evidence>
<dbReference type="InterPro" id="IPR004358">
    <property type="entry name" value="Sig_transdc_His_kin-like_C"/>
</dbReference>
<evidence type="ECO:0000259" key="19">
    <source>
        <dbReference type="PROSITE" id="PS50110"/>
    </source>
</evidence>
<dbReference type="Pfam" id="PF00672">
    <property type="entry name" value="HAMP"/>
    <property type="match status" value="1"/>
</dbReference>
<dbReference type="CDD" id="cd16922">
    <property type="entry name" value="HATPase_EvgS-ArcB-TorS-like"/>
    <property type="match status" value="1"/>
</dbReference>
<keyword evidence="5 15" id="KW-0597">Phosphoprotein</keyword>
<evidence type="ECO:0000256" key="6">
    <source>
        <dbReference type="ARBA" id="ARBA00022679"/>
    </source>
</evidence>
<evidence type="ECO:0000259" key="18">
    <source>
        <dbReference type="PROSITE" id="PS50109"/>
    </source>
</evidence>
<keyword evidence="11 17" id="KW-1133">Transmembrane helix</keyword>
<evidence type="ECO:0000256" key="10">
    <source>
        <dbReference type="ARBA" id="ARBA00022840"/>
    </source>
</evidence>
<dbReference type="CDD" id="cd00082">
    <property type="entry name" value="HisKA"/>
    <property type="match status" value="1"/>
</dbReference>
<dbReference type="GO" id="GO:0000155">
    <property type="term" value="F:phosphorelay sensor kinase activity"/>
    <property type="evidence" value="ECO:0007669"/>
    <property type="project" value="InterPro"/>
</dbReference>
<organism evidence="22 23">
    <name type="scientific">Candidatus Venteria ishoeyi</name>
    <dbReference type="NCBI Taxonomy" id="1899563"/>
    <lineage>
        <taxon>Bacteria</taxon>
        <taxon>Pseudomonadati</taxon>
        <taxon>Pseudomonadota</taxon>
        <taxon>Gammaproteobacteria</taxon>
        <taxon>Thiotrichales</taxon>
        <taxon>Thiotrichaceae</taxon>
        <taxon>Venteria</taxon>
    </lineage>
</organism>
<dbReference type="Pfam" id="PF00072">
    <property type="entry name" value="Response_reg"/>
    <property type="match status" value="1"/>
</dbReference>
<dbReference type="SMART" id="SM00448">
    <property type="entry name" value="REC"/>
    <property type="match status" value="1"/>
</dbReference>
<evidence type="ECO:0000256" key="3">
    <source>
        <dbReference type="ARBA" id="ARBA00012438"/>
    </source>
</evidence>
<evidence type="ECO:0000259" key="20">
    <source>
        <dbReference type="PROSITE" id="PS50113"/>
    </source>
</evidence>
<dbReference type="InterPro" id="IPR000700">
    <property type="entry name" value="PAS-assoc_C"/>
</dbReference>
<feature type="transmembrane region" description="Helical" evidence="17">
    <location>
        <begin position="16"/>
        <end position="36"/>
    </location>
</feature>
<evidence type="ECO:0000313" key="22">
    <source>
        <dbReference type="EMBL" id="SEH04406.1"/>
    </source>
</evidence>
<evidence type="ECO:0000256" key="5">
    <source>
        <dbReference type="ARBA" id="ARBA00022553"/>
    </source>
</evidence>
<comment type="subcellular location">
    <subcellularLocation>
        <location evidence="2">Cell membrane</location>
        <topology evidence="2">Multi-pass membrane protein</topology>
    </subcellularLocation>
</comment>
<dbReference type="GO" id="GO:0009927">
    <property type="term" value="F:histidine phosphotransfer kinase activity"/>
    <property type="evidence" value="ECO:0007669"/>
    <property type="project" value="TreeGrafter"/>
</dbReference>
<dbReference type="InterPro" id="IPR029151">
    <property type="entry name" value="Sensor-like_sf"/>
</dbReference>
<dbReference type="Gene3D" id="3.40.50.2300">
    <property type="match status" value="1"/>
</dbReference>
<dbReference type="PROSITE" id="PS50885">
    <property type="entry name" value="HAMP"/>
    <property type="match status" value="1"/>
</dbReference>
<dbReference type="OrthoDB" id="9792854at2"/>
<feature type="domain" description="PAC" evidence="20">
    <location>
        <begin position="343"/>
        <end position="395"/>
    </location>
</feature>
<evidence type="ECO:0000256" key="2">
    <source>
        <dbReference type="ARBA" id="ARBA00004651"/>
    </source>
</evidence>
<evidence type="ECO:0000256" key="7">
    <source>
        <dbReference type="ARBA" id="ARBA00022692"/>
    </source>
</evidence>
<dbReference type="PROSITE" id="PS50113">
    <property type="entry name" value="PAC"/>
    <property type="match status" value="1"/>
</dbReference>
<feature type="coiled-coil region" evidence="16">
    <location>
        <begin position="237"/>
        <end position="282"/>
    </location>
</feature>
<keyword evidence="23" id="KW-1185">Reference proteome</keyword>
<dbReference type="FunFam" id="1.10.287.130:FF:000038">
    <property type="entry name" value="Sensory transduction histidine kinase"/>
    <property type="match status" value="1"/>
</dbReference>
<keyword evidence="14" id="KW-0131">Cell cycle</keyword>
<dbReference type="Gene3D" id="2.10.70.100">
    <property type="match status" value="1"/>
</dbReference>
<dbReference type="InterPro" id="IPR013655">
    <property type="entry name" value="PAS_fold_3"/>
</dbReference>
<evidence type="ECO:0000256" key="11">
    <source>
        <dbReference type="ARBA" id="ARBA00022989"/>
    </source>
</evidence>
<keyword evidence="12" id="KW-0902">Two-component regulatory system</keyword>
<dbReference type="CDD" id="cd06225">
    <property type="entry name" value="HAMP"/>
    <property type="match status" value="1"/>
</dbReference>
<evidence type="ECO:0000256" key="1">
    <source>
        <dbReference type="ARBA" id="ARBA00000085"/>
    </source>
</evidence>
<evidence type="ECO:0000256" key="14">
    <source>
        <dbReference type="ARBA" id="ARBA00023306"/>
    </source>
</evidence>
<evidence type="ECO:0000256" key="9">
    <source>
        <dbReference type="ARBA" id="ARBA00022777"/>
    </source>
</evidence>
<evidence type="ECO:0000256" key="17">
    <source>
        <dbReference type="SAM" id="Phobius"/>
    </source>
</evidence>
<feature type="modified residue" description="4-aspartylphosphate" evidence="15">
    <location>
        <position position="713"/>
    </location>
</feature>
<feature type="domain" description="Histidine kinase" evidence="18">
    <location>
        <begin position="413"/>
        <end position="636"/>
    </location>
</feature>
<accession>A0A1H6F5Q6</accession>